<sequence>MLKIVRNIIVVVTVVLVGISIHSMSAVNKNNAKTFSKSPQINQNLKNEQKKTNLEGQISNTKSENDELQQKIVIFKKESPQNISDKIVNQVKNIMTTAYTYDNQVQTKDMRKKALIGLTSPSVLRELVSSGEDTAHVVSQSDMCVMLNSALSEDNVKGIIVLKTTTNTGTGSTPEEDFHDYTFTYEQKAQKLVDLEEQSL</sequence>
<keyword evidence="2" id="KW-0614">Plasmid</keyword>
<protein>
    <submittedName>
        <fullName evidence="2">Uncharacterized protein</fullName>
    </submittedName>
</protein>
<accession>A0A1V0PD14</accession>
<dbReference type="EMBL" id="CP016746">
    <property type="protein sequence ID" value="ARE27140.1"/>
    <property type="molecule type" value="Genomic_DNA"/>
</dbReference>
<name>A0A1V0PD14_LACLC</name>
<geneLocation type="plasmid" evidence="3">
    <name>pmpjm1</name>
</geneLocation>
<dbReference type="Proteomes" id="UP000191806">
    <property type="component" value="Plasmid pJM1A"/>
</dbReference>
<organism evidence="2 3">
    <name type="scientific">Lactococcus lactis subsp. cremoris</name>
    <name type="common">Streptococcus cremoris</name>
    <dbReference type="NCBI Taxonomy" id="1359"/>
    <lineage>
        <taxon>Bacteria</taxon>
        <taxon>Bacillati</taxon>
        <taxon>Bacillota</taxon>
        <taxon>Bacilli</taxon>
        <taxon>Lactobacillales</taxon>
        <taxon>Streptococcaceae</taxon>
        <taxon>Lactococcus</taxon>
    </lineage>
</organism>
<reference evidence="2 3" key="1">
    <citation type="journal article" date="2017" name="BMC Genomics">
        <title>Comparative and functional genomics of the Lactococcus lactis taxon; insights into evolution and niche adaptation.</title>
        <authorList>
            <person name="Kelleher P."/>
            <person name="Bottacini F."/>
            <person name="Mahony J."/>
            <person name="Kilcawley K.N."/>
            <person name="van Sinderen D."/>
        </authorList>
    </citation>
    <scope>NUCLEOTIDE SEQUENCE [LARGE SCALE GENOMIC DNA]</scope>
    <source>
        <strain evidence="2 3">JM1</strain>
        <plasmid evidence="3">pmpjm1</plasmid>
    </source>
</reference>
<feature type="region of interest" description="Disordered" evidence="1">
    <location>
        <begin position="40"/>
        <end position="62"/>
    </location>
</feature>
<proteinExistence type="predicted"/>
<evidence type="ECO:0000256" key="1">
    <source>
        <dbReference type="SAM" id="MobiDB-lite"/>
    </source>
</evidence>
<dbReference type="AlphaFoldDB" id="A0A1V0PD14"/>
<dbReference type="RefSeq" id="WP_063280576.1">
    <property type="nucleotide sequence ID" value="NZ_CP016746.2"/>
</dbReference>
<evidence type="ECO:0000313" key="3">
    <source>
        <dbReference type="Proteomes" id="UP000191806"/>
    </source>
</evidence>
<gene>
    <name evidence="2" type="ORF">LLJM1_04060</name>
</gene>
<evidence type="ECO:0000313" key="2">
    <source>
        <dbReference type="EMBL" id="ARE27140.1"/>
    </source>
</evidence>